<dbReference type="PANTHER" id="PTHR11533:SF174">
    <property type="entry name" value="PUROMYCIN-SENSITIVE AMINOPEPTIDASE-RELATED"/>
    <property type="match status" value="1"/>
</dbReference>
<dbReference type="GO" id="GO:0005615">
    <property type="term" value="C:extracellular space"/>
    <property type="evidence" value="ECO:0007669"/>
    <property type="project" value="TreeGrafter"/>
</dbReference>
<feature type="binding site" evidence="10">
    <location>
        <position position="357"/>
    </location>
    <ligand>
        <name>Zn(2+)</name>
        <dbReference type="ChEBI" id="CHEBI:29105"/>
        <note>catalytic</note>
    </ligand>
</feature>
<keyword evidence="4 12" id="KW-0645">Protease</keyword>
<dbReference type="InterPro" id="IPR050344">
    <property type="entry name" value="Peptidase_M1_aminopeptidases"/>
</dbReference>
<evidence type="ECO:0000256" key="8">
    <source>
        <dbReference type="ARBA" id="ARBA00023049"/>
    </source>
</evidence>
<dbReference type="Gene3D" id="1.10.390.10">
    <property type="entry name" value="Neutral Protease Domain 2"/>
    <property type="match status" value="1"/>
</dbReference>
<comment type="caution">
    <text evidence="17">The sequence shown here is derived from an EMBL/GenBank/DDBJ whole genome shotgun (WGS) entry which is preliminary data.</text>
</comment>
<dbReference type="Pfam" id="PF01433">
    <property type="entry name" value="Peptidase_M1"/>
    <property type="match status" value="1"/>
</dbReference>
<dbReference type="GO" id="GO:0016285">
    <property type="term" value="F:alanyl aminopeptidase activity"/>
    <property type="evidence" value="ECO:0007669"/>
    <property type="project" value="UniProtKB-EC"/>
</dbReference>
<evidence type="ECO:0000256" key="7">
    <source>
        <dbReference type="ARBA" id="ARBA00022833"/>
    </source>
</evidence>
<keyword evidence="5 10" id="KW-0479">Metal-binding</keyword>
<evidence type="ECO:0000313" key="17">
    <source>
        <dbReference type="EMBL" id="MBB3063303.1"/>
    </source>
</evidence>
<keyword evidence="6 12" id="KW-0378">Hydrolase</keyword>
<evidence type="ECO:0000256" key="9">
    <source>
        <dbReference type="PIRSR" id="PIRSR634016-1"/>
    </source>
</evidence>
<comment type="cofactor">
    <cofactor evidence="10 12">
        <name>Zn(2+)</name>
        <dbReference type="ChEBI" id="CHEBI:29105"/>
    </cofactor>
    <text evidence="10 12">Binds 1 zinc ion per subunit.</text>
</comment>
<dbReference type="Gene3D" id="2.60.40.1730">
    <property type="entry name" value="tricorn interacting facor f3 domain"/>
    <property type="match status" value="1"/>
</dbReference>
<feature type="site" description="Transition state stabilizer" evidence="11">
    <location>
        <position position="419"/>
    </location>
</feature>
<dbReference type="EMBL" id="JACHWZ010000028">
    <property type="protein sequence ID" value="MBB3063303.1"/>
    <property type="molecule type" value="Genomic_DNA"/>
</dbReference>
<evidence type="ECO:0000256" key="1">
    <source>
        <dbReference type="ARBA" id="ARBA00000098"/>
    </source>
</evidence>
<feature type="domain" description="Peptidase M1 membrane alanine aminopeptidase" evidence="14">
    <location>
        <begin position="263"/>
        <end position="470"/>
    </location>
</feature>
<dbReference type="GO" id="GO:0042277">
    <property type="term" value="F:peptide binding"/>
    <property type="evidence" value="ECO:0007669"/>
    <property type="project" value="TreeGrafter"/>
</dbReference>
<dbReference type="GO" id="GO:0006508">
    <property type="term" value="P:proteolysis"/>
    <property type="evidence" value="ECO:0007669"/>
    <property type="project" value="UniProtKB-KW"/>
</dbReference>
<dbReference type="SUPFAM" id="SSF55486">
    <property type="entry name" value="Metalloproteases ('zincins'), catalytic domain"/>
    <property type="match status" value="1"/>
</dbReference>
<feature type="chain" id="PRO_5031234594" description="Aminopeptidase" evidence="13">
    <location>
        <begin position="19"/>
        <end position="891"/>
    </location>
</feature>
<feature type="active site" description="Proton acceptor" evidence="9">
    <location>
        <position position="335"/>
    </location>
</feature>
<evidence type="ECO:0000256" key="2">
    <source>
        <dbReference type="ARBA" id="ARBA00010136"/>
    </source>
</evidence>
<name>A0A7W4WFK2_9GAMM</name>
<organism evidence="17 18">
    <name type="scientific">Microbulbifer rhizosphaerae</name>
    <dbReference type="NCBI Taxonomy" id="1562603"/>
    <lineage>
        <taxon>Bacteria</taxon>
        <taxon>Pseudomonadati</taxon>
        <taxon>Pseudomonadota</taxon>
        <taxon>Gammaproteobacteria</taxon>
        <taxon>Cellvibrionales</taxon>
        <taxon>Microbulbiferaceae</taxon>
        <taxon>Microbulbifer</taxon>
    </lineage>
</organism>
<evidence type="ECO:0000256" key="10">
    <source>
        <dbReference type="PIRSR" id="PIRSR634016-3"/>
    </source>
</evidence>
<dbReference type="PRINTS" id="PR00756">
    <property type="entry name" value="ALADIPTASE"/>
</dbReference>
<keyword evidence="18" id="KW-1185">Reference proteome</keyword>
<evidence type="ECO:0000256" key="4">
    <source>
        <dbReference type="ARBA" id="ARBA00022670"/>
    </source>
</evidence>
<dbReference type="GO" id="GO:0016020">
    <property type="term" value="C:membrane"/>
    <property type="evidence" value="ECO:0007669"/>
    <property type="project" value="TreeGrafter"/>
</dbReference>
<feature type="binding site" evidence="10">
    <location>
        <position position="338"/>
    </location>
    <ligand>
        <name>Zn(2+)</name>
        <dbReference type="ChEBI" id="CHEBI:29105"/>
        <note>catalytic</note>
    </ligand>
</feature>
<evidence type="ECO:0000256" key="6">
    <source>
        <dbReference type="ARBA" id="ARBA00022801"/>
    </source>
</evidence>
<evidence type="ECO:0000256" key="3">
    <source>
        <dbReference type="ARBA" id="ARBA00022438"/>
    </source>
</evidence>
<dbReference type="CDD" id="cd09601">
    <property type="entry name" value="M1_APN-Q_like"/>
    <property type="match status" value="1"/>
</dbReference>
<dbReference type="PROSITE" id="PS51257">
    <property type="entry name" value="PROKAR_LIPOPROTEIN"/>
    <property type="match status" value="1"/>
</dbReference>
<dbReference type="AlphaFoldDB" id="A0A7W4WFK2"/>
<evidence type="ECO:0000313" key="18">
    <source>
        <dbReference type="Proteomes" id="UP000535937"/>
    </source>
</evidence>
<evidence type="ECO:0000256" key="5">
    <source>
        <dbReference type="ARBA" id="ARBA00022723"/>
    </source>
</evidence>
<sequence length="891" mass="98476">MKTLILRCLLALPLLVLAGCSPAENSTATADSKAPAGKLPEGVRPQAYRLDLLLDPRRDDFSGTVEIDIQLDKAAEQIWLHGKNLQVSEAIAILAEREIPAEYKEMLDSGVAAVKFTEVLPPGKFTLRLAYSAPFDRNLAGLFKVEEQGSAYALAKSESIQARKYLPGFDEPGLKATFDISLTVPAGYAAIGNGPEVAREAAGEGLEKVTFATTRPMSTYLLSLAVGPFDIVERAAIPANEFRSEPIPLRGFARKGRGGDMNYILDITPRLVEIFERELRRPYPFEKLDIIAAPQWPSGATELSAAITYREQRILVGDKPAPGARLDLLGVHAHEIAHMWFGNLVTPPWWDDLWLKEGFATWGTPLALTLFEPKGGHDLNAAVRAISAMQLDSLASTRAIREPVSDNNNIRNAYDAITYSKSLGVIHMVDRYFGAERFRPALGRYIEAFAESEADSPDFYQVIGEETKTPELTETFRSFVEQKGVPQLAFTLHCDADKTQVQIRQSRYKPLGSPIEDAGQQWSIPLCLRTDSGSEQCLMLSEARQSLELKSEQCPQWILPNAQGSGYYRWTLNEAQWQALLAQFAGFGPTEQLSIIDSAFAAFEAGGLPESTLLQLVRQSAAADKRQVVTAPLRYLEKYRRNYLGGENQPAFLQFSQGLYQPLLQQTAGSGDSEKQLLHSELLEFMALTAGDPAARKQLAERAMAFTGFKQERDEKALVSDLYEAALTVTVQDSGDDFLQHLIAVRGELDDPLFENASANAIGRSDNAGQLERIHQLALSEQLGAREAFGLIANALAEPALQQQHWQWLRQNFPQVVDKIPEQWRRHTPAFARAFCDADQLGEVQRLFADLGKLAPGYQRSLAQTEEQIQLCMALRERGLGLGGALRTSAL</sequence>
<dbReference type="SUPFAM" id="SSF63737">
    <property type="entry name" value="Leukotriene A4 hydrolase N-terminal domain"/>
    <property type="match status" value="1"/>
</dbReference>
<dbReference type="Gene3D" id="1.25.50.20">
    <property type="match status" value="1"/>
</dbReference>
<keyword evidence="3 12" id="KW-0031">Aminopeptidase</keyword>
<evidence type="ECO:0000256" key="13">
    <source>
        <dbReference type="SAM" id="SignalP"/>
    </source>
</evidence>
<dbReference type="Proteomes" id="UP000535937">
    <property type="component" value="Unassembled WGS sequence"/>
</dbReference>
<dbReference type="GO" id="GO:0043171">
    <property type="term" value="P:peptide catabolic process"/>
    <property type="evidence" value="ECO:0007669"/>
    <property type="project" value="TreeGrafter"/>
</dbReference>
<keyword evidence="13" id="KW-0732">Signal</keyword>
<keyword evidence="7 10" id="KW-0862">Zinc</keyword>
<dbReference type="PANTHER" id="PTHR11533">
    <property type="entry name" value="PROTEASE M1 ZINC METALLOPROTEASE"/>
    <property type="match status" value="1"/>
</dbReference>
<dbReference type="InterPro" id="IPR024571">
    <property type="entry name" value="ERAP1-like_C_dom"/>
</dbReference>
<dbReference type="Gene3D" id="2.60.40.1910">
    <property type="match status" value="1"/>
</dbReference>
<dbReference type="InterPro" id="IPR027268">
    <property type="entry name" value="Peptidase_M4/M1_CTD_sf"/>
</dbReference>
<keyword evidence="8 12" id="KW-0482">Metalloprotease</keyword>
<evidence type="ECO:0000259" key="16">
    <source>
        <dbReference type="Pfam" id="PF17900"/>
    </source>
</evidence>
<feature type="domain" description="Aminopeptidase N-like N-terminal" evidence="16">
    <location>
        <begin position="45"/>
        <end position="221"/>
    </location>
</feature>
<feature type="domain" description="ERAP1-like C-terminal" evidence="15">
    <location>
        <begin position="557"/>
        <end position="870"/>
    </location>
</feature>
<dbReference type="GO" id="GO:0008270">
    <property type="term" value="F:zinc ion binding"/>
    <property type="evidence" value="ECO:0007669"/>
    <property type="project" value="UniProtKB-UniRule"/>
</dbReference>
<dbReference type="InterPro" id="IPR001930">
    <property type="entry name" value="Peptidase_M1"/>
</dbReference>
<protein>
    <recommendedName>
        <fullName evidence="12">Aminopeptidase</fullName>
        <ecNumber evidence="12">3.4.11.-</ecNumber>
    </recommendedName>
</protein>
<feature type="binding site" evidence="10">
    <location>
        <position position="334"/>
    </location>
    <ligand>
        <name>Zn(2+)</name>
        <dbReference type="ChEBI" id="CHEBI:29105"/>
        <note>catalytic</note>
    </ligand>
</feature>
<dbReference type="RefSeq" id="WP_183463361.1">
    <property type="nucleotide sequence ID" value="NZ_JACHWZ010000028.1"/>
</dbReference>
<evidence type="ECO:0000259" key="15">
    <source>
        <dbReference type="Pfam" id="PF11838"/>
    </source>
</evidence>
<dbReference type="InterPro" id="IPR034016">
    <property type="entry name" value="M1_APN-typ"/>
</dbReference>
<dbReference type="Pfam" id="PF11838">
    <property type="entry name" value="ERAP1_C"/>
    <property type="match status" value="1"/>
</dbReference>
<evidence type="ECO:0000259" key="14">
    <source>
        <dbReference type="Pfam" id="PF01433"/>
    </source>
</evidence>
<evidence type="ECO:0000256" key="11">
    <source>
        <dbReference type="PIRSR" id="PIRSR634016-4"/>
    </source>
</evidence>
<gene>
    <name evidence="17" type="ORF">FHS09_004161</name>
</gene>
<dbReference type="InterPro" id="IPR045357">
    <property type="entry name" value="Aminopeptidase_N-like_N"/>
</dbReference>
<dbReference type="Pfam" id="PF17900">
    <property type="entry name" value="Peptidase_M1_N"/>
    <property type="match status" value="1"/>
</dbReference>
<comment type="catalytic activity">
    <reaction evidence="1">
        <text>Release of an N-terminal amino acid, Xaa-|-Yaa- from a peptide, amide or arylamide. Xaa is preferably Ala, but may be most amino acids including Pro (slow action). When a terminal hydrophobic residue is followed by a prolyl residue, the two may be released as an intact Xaa-Pro dipeptide.</text>
        <dbReference type="EC" id="3.4.11.2"/>
    </reaction>
</comment>
<dbReference type="GO" id="GO:0005737">
    <property type="term" value="C:cytoplasm"/>
    <property type="evidence" value="ECO:0007669"/>
    <property type="project" value="TreeGrafter"/>
</dbReference>
<comment type="similarity">
    <text evidence="2 12">Belongs to the peptidase M1 family.</text>
</comment>
<dbReference type="InterPro" id="IPR042097">
    <property type="entry name" value="Aminopeptidase_N-like_N_sf"/>
</dbReference>
<dbReference type="GO" id="GO:0070006">
    <property type="term" value="F:metalloaminopeptidase activity"/>
    <property type="evidence" value="ECO:0007669"/>
    <property type="project" value="TreeGrafter"/>
</dbReference>
<accession>A0A7W4WFK2</accession>
<dbReference type="EC" id="3.4.11.-" evidence="12"/>
<proteinExistence type="inferred from homology"/>
<dbReference type="InterPro" id="IPR014782">
    <property type="entry name" value="Peptidase_M1_dom"/>
</dbReference>
<feature type="signal peptide" evidence="13">
    <location>
        <begin position="1"/>
        <end position="18"/>
    </location>
</feature>
<evidence type="ECO:0000256" key="12">
    <source>
        <dbReference type="RuleBase" id="RU364040"/>
    </source>
</evidence>
<reference evidence="17 18" key="1">
    <citation type="submission" date="2020-08" db="EMBL/GenBank/DDBJ databases">
        <title>Genomic Encyclopedia of Type Strains, Phase III (KMG-III): the genomes of soil and plant-associated and newly described type strains.</title>
        <authorList>
            <person name="Whitman W."/>
        </authorList>
    </citation>
    <scope>NUCLEOTIDE SEQUENCE [LARGE SCALE GENOMIC DNA]</scope>
    <source>
        <strain evidence="17 18">CECT 8799</strain>
    </source>
</reference>